<feature type="compositionally biased region" description="Polar residues" evidence="1">
    <location>
        <begin position="396"/>
        <end position="418"/>
    </location>
</feature>
<feature type="compositionally biased region" description="Basic and acidic residues" evidence="1">
    <location>
        <begin position="315"/>
        <end position="324"/>
    </location>
</feature>
<accession>A0A1E1LCN1</accession>
<gene>
    <name evidence="2" type="ORF">RCO7_08280</name>
</gene>
<protein>
    <recommendedName>
        <fullName evidence="4">Prenylated Rab acceptor 1</fullName>
    </recommendedName>
</protein>
<feature type="compositionally biased region" description="Acidic residues" evidence="1">
    <location>
        <begin position="89"/>
        <end position="105"/>
    </location>
</feature>
<organism evidence="2 3">
    <name type="scientific">Rhynchosporium graminicola</name>
    <dbReference type="NCBI Taxonomy" id="2792576"/>
    <lineage>
        <taxon>Eukaryota</taxon>
        <taxon>Fungi</taxon>
        <taxon>Dikarya</taxon>
        <taxon>Ascomycota</taxon>
        <taxon>Pezizomycotina</taxon>
        <taxon>Leotiomycetes</taxon>
        <taxon>Helotiales</taxon>
        <taxon>Ploettnerulaceae</taxon>
        <taxon>Rhynchosporium</taxon>
    </lineage>
</organism>
<proteinExistence type="predicted"/>
<feature type="region of interest" description="Disordered" evidence="1">
    <location>
        <begin position="1"/>
        <end position="56"/>
    </location>
</feature>
<feature type="compositionally biased region" description="Low complexity" evidence="1">
    <location>
        <begin position="213"/>
        <end position="222"/>
    </location>
</feature>
<evidence type="ECO:0000256" key="1">
    <source>
        <dbReference type="SAM" id="MobiDB-lite"/>
    </source>
</evidence>
<feature type="compositionally biased region" description="Basic residues" evidence="1">
    <location>
        <begin position="475"/>
        <end position="489"/>
    </location>
</feature>
<feature type="compositionally biased region" description="Polar residues" evidence="1">
    <location>
        <begin position="370"/>
        <end position="379"/>
    </location>
</feature>
<feature type="compositionally biased region" description="Basic and acidic residues" evidence="1">
    <location>
        <begin position="465"/>
        <end position="474"/>
    </location>
</feature>
<reference evidence="3" key="1">
    <citation type="submission" date="2016-03" db="EMBL/GenBank/DDBJ databases">
        <authorList>
            <person name="Ploux O."/>
        </authorList>
    </citation>
    <scope>NUCLEOTIDE SEQUENCE [LARGE SCALE GENOMIC DNA]</scope>
    <source>
        <strain evidence="3">UK7</strain>
    </source>
</reference>
<feature type="compositionally biased region" description="Basic and acidic residues" evidence="1">
    <location>
        <begin position="175"/>
        <end position="184"/>
    </location>
</feature>
<feature type="region of interest" description="Disordered" evidence="1">
    <location>
        <begin position="392"/>
        <end position="489"/>
    </location>
</feature>
<feature type="compositionally biased region" description="Acidic residues" evidence="1">
    <location>
        <begin position="438"/>
        <end position="454"/>
    </location>
</feature>
<feature type="compositionally biased region" description="Basic and acidic residues" evidence="1">
    <location>
        <begin position="130"/>
        <end position="151"/>
    </location>
</feature>
<feature type="compositionally biased region" description="Low complexity" evidence="1">
    <location>
        <begin position="303"/>
        <end position="314"/>
    </location>
</feature>
<name>A0A1E1LCN1_9HELO</name>
<evidence type="ECO:0000313" key="3">
    <source>
        <dbReference type="Proteomes" id="UP000178129"/>
    </source>
</evidence>
<keyword evidence="3" id="KW-1185">Reference proteome</keyword>
<dbReference type="AlphaFoldDB" id="A0A1E1LCN1"/>
<evidence type="ECO:0008006" key="4">
    <source>
        <dbReference type="Google" id="ProtNLM"/>
    </source>
</evidence>
<sequence length="489" mass="53437">MPSWGRPPGAKGSRRRRQWERENEQAQRGGFWNNNGRVEELGSDDTDTQGVGLHYGKRRFVSDPLQYLTKGAGGEASSSRARETYAFGDSDDSESEDSEVSEVDGTDTLQIALRDKEEALVQSALARIRRAQEKGKREVKLNKDELEALENRRKRMQAAATTKARKGSGGSGGGSDREKRRSERISIPIAAATESLSRPSSRPSSRRDKGRAPHPAAAANPPGMLVAGPDGLAYAPLGTYPSNAIANTQQQSQPQGRNSPFRPRSNTASSSQHQSRGNPPPIPYFQHQSLSSGNARHFSDGMRPPSSSSNISRRPLPDEADWRPVSRRSSVASSQGFVVDPFDYQVASDPSPPISREFQYQSQSQEQAQTNRRIVSNPSDVAYSSVRRIVPPGFASKSQSQFQRAPITSSSSDPSLATRQGLRPRSSRNRGPGAFDSDSFEEPEEDEDEDESDELGNGVQVFVDESDKSREKGKGVAKKPVGKRKGKGK</sequence>
<dbReference type="STRING" id="914237.A0A1E1LCN1"/>
<feature type="compositionally biased region" description="Low complexity" evidence="1">
    <location>
        <begin position="359"/>
        <end position="369"/>
    </location>
</feature>
<comment type="caution">
    <text evidence="2">The sequence shown here is derived from an EMBL/GenBank/DDBJ whole genome shotgun (WGS) entry which is preliminary data.</text>
</comment>
<evidence type="ECO:0000313" key="2">
    <source>
        <dbReference type="EMBL" id="CZT08295.1"/>
    </source>
</evidence>
<dbReference type="EMBL" id="FJUW01000046">
    <property type="protein sequence ID" value="CZT08295.1"/>
    <property type="molecule type" value="Genomic_DNA"/>
</dbReference>
<feature type="region of interest" description="Disordered" evidence="1">
    <location>
        <begin position="69"/>
        <end position="108"/>
    </location>
</feature>
<dbReference type="Proteomes" id="UP000178129">
    <property type="component" value="Unassembled WGS sequence"/>
</dbReference>
<feature type="compositionally biased region" description="Polar residues" evidence="1">
    <location>
        <begin position="240"/>
        <end position="277"/>
    </location>
</feature>
<feature type="region of interest" description="Disordered" evidence="1">
    <location>
        <begin position="130"/>
        <end position="380"/>
    </location>
</feature>
<dbReference type="InParanoid" id="A0A1E1LCN1"/>